<dbReference type="SUPFAM" id="SSF55008">
    <property type="entry name" value="HMA, heavy metal-associated domain"/>
    <property type="match status" value="1"/>
</dbReference>
<dbReference type="Proteomes" id="UP000464378">
    <property type="component" value="Chromosome"/>
</dbReference>
<dbReference type="EMBL" id="LR586016">
    <property type="protein sequence ID" value="VIP02247.1"/>
    <property type="molecule type" value="Genomic_DNA"/>
</dbReference>
<dbReference type="PROSITE" id="PS01047">
    <property type="entry name" value="HMA_1"/>
    <property type="match status" value="1"/>
</dbReference>
<sequence length="75" mass="7874">MTVSHELPTSTTEITVGGIVCQGCAAAVKSAINRLPDIRSVDVEVPTHRVRVVHGRSISREEIAGALLKAGFPPA</sequence>
<name>A0A6C2YLK5_9BACT</name>
<dbReference type="PROSITE" id="PS50846">
    <property type="entry name" value="HMA_2"/>
    <property type="match status" value="1"/>
</dbReference>
<dbReference type="Pfam" id="PF00403">
    <property type="entry name" value="HMA"/>
    <property type="match status" value="1"/>
</dbReference>
<dbReference type="AlphaFoldDB" id="A0A6C2YLK5"/>
<reference evidence="3" key="1">
    <citation type="submission" date="2019-04" db="EMBL/GenBank/DDBJ databases">
        <authorList>
            <consortium name="Science for Life Laboratories"/>
        </authorList>
    </citation>
    <scope>NUCLEOTIDE SEQUENCE</scope>
    <source>
        <strain evidence="3">MBLW1</strain>
    </source>
</reference>
<dbReference type="EMBL" id="LR593887">
    <property type="protein sequence ID" value="VTS00828.1"/>
    <property type="molecule type" value="Genomic_DNA"/>
</dbReference>
<dbReference type="InterPro" id="IPR006121">
    <property type="entry name" value="HMA_dom"/>
</dbReference>
<organism evidence="3">
    <name type="scientific">Tuwongella immobilis</name>
    <dbReference type="NCBI Taxonomy" id="692036"/>
    <lineage>
        <taxon>Bacteria</taxon>
        <taxon>Pseudomonadati</taxon>
        <taxon>Planctomycetota</taxon>
        <taxon>Planctomycetia</taxon>
        <taxon>Gemmatales</taxon>
        <taxon>Gemmataceae</taxon>
        <taxon>Tuwongella</taxon>
    </lineage>
</organism>
<dbReference type="CDD" id="cd00371">
    <property type="entry name" value="HMA"/>
    <property type="match status" value="1"/>
</dbReference>
<dbReference type="RefSeq" id="WP_162657441.1">
    <property type="nucleotide sequence ID" value="NZ_LR593887.1"/>
</dbReference>
<keyword evidence="1" id="KW-0479">Metal-binding</keyword>
<keyword evidence="4" id="KW-1185">Reference proteome</keyword>
<evidence type="ECO:0000313" key="3">
    <source>
        <dbReference type="EMBL" id="VIP02247.1"/>
    </source>
</evidence>
<dbReference type="Gene3D" id="3.30.70.100">
    <property type="match status" value="1"/>
</dbReference>
<evidence type="ECO:0000259" key="2">
    <source>
        <dbReference type="PROSITE" id="PS50846"/>
    </source>
</evidence>
<evidence type="ECO:0000313" key="4">
    <source>
        <dbReference type="Proteomes" id="UP000464378"/>
    </source>
</evidence>
<evidence type="ECO:0000256" key="1">
    <source>
        <dbReference type="ARBA" id="ARBA00022723"/>
    </source>
</evidence>
<dbReference type="KEGG" id="tim:GMBLW1_17130"/>
<proteinExistence type="predicted"/>
<dbReference type="GO" id="GO:0046872">
    <property type="term" value="F:metal ion binding"/>
    <property type="evidence" value="ECO:0007669"/>
    <property type="project" value="UniProtKB-KW"/>
</dbReference>
<accession>A0A6C2YLK5</accession>
<dbReference type="InParanoid" id="A0A6C2YLK5"/>
<protein>
    <recommendedName>
        <fullName evidence="2">HMA domain-containing protein</fullName>
    </recommendedName>
</protein>
<dbReference type="InterPro" id="IPR017969">
    <property type="entry name" value="Heavy-metal-associated_CS"/>
</dbReference>
<gene>
    <name evidence="3" type="ORF">GMBLW1_17130</name>
</gene>
<dbReference type="InterPro" id="IPR036163">
    <property type="entry name" value="HMA_dom_sf"/>
</dbReference>
<feature type="domain" description="HMA" evidence="2">
    <location>
        <begin position="10"/>
        <end position="75"/>
    </location>
</feature>